<evidence type="ECO:0000313" key="3">
    <source>
        <dbReference type="Proteomes" id="UP001218188"/>
    </source>
</evidence>
<evidence type="ECO:0000313" key="2">
    <source>
        <dbReference type="EMBL" id="KAJ7021801.1"/>
    </source>
</evidence>
<feature type="signal peptide" evidence="1">
    <location>
        <begin position="1"/>
        <end position="30"/>
    </location>
</feature>
<comment type="caution">
    <text evidence="2">The sequence shown here is derived from an EMBL/GenBank/DDBJ whole genome shotgun (WGS) entry which is preliminary data.</text>
</comment>
<evidence type="ECO:0000256" key="1">
    <source>
        <dbReference type="SAM" id="SignalP"/>
    </source>
</evidence>
<organism evidence="2 3">
    <name type="scientific">Mycena alexandri</name>
    <dbReference type="NCBI Taxonomy" id="1745969"/>
    <lineage>
        <taxon>Eukaryota</taxon>
        <taxon>Fungi</taxon>
        <taxon>Dikarya</taxon>
        <taxon>Basidiomycota</taxon>
        <taxon>Agaricomycotina</taxon>
        <taxon>Agaricomycetes</taxon>
        <taxon>Agaricomycetidae</taxon>
        <taxon>Agaricales</taxon>
        <taxon>Marasmiineae</taxon>
        <taxon>Mycenaceae</taxon>
        <taxon>Mycena</taxon>
    </lineage>
</organism>
<reference evidence="2" key="1">
    <citation type="submission" date="2023-03" db="EMBL/GenBank/DDBJ databases">
        <title>Massive genome expansion in bonnet fungi (Mycena s.s.) driven by repeated elements and novel gene families across ecological guilds.</title>
        <authorList>
            <consortium name="Lawrence Berkeley National Laboratory"/>
            <person name="Harder C.B."/>
            <person name="Miyauchi S."/>
            <person name="Viragh M."/>
            <person name="Kuo A."/>
            <person name="Thoen E."/>
            <person name="Andreopoulos B."/>
            <person name="Lu D."/>
            <person name="Skrede I."/>
            <person name="Drula E."/>
            <person name="Henrissat B."/>
            <person name="Morin E."/>
            <person name="Kohler A."/>
            <person name="Barry K."/>
            <person name="LaButti K."/>
            <person name="Morin E."/>
            <person name="Salamov A."/>
            <person name="Lipzen A."/>
            <person name="Mereny Z."/>
            <person name="Hegedus B."/>
            <person name="Baldrian P."/>
            <person name="Stursova M."/>
            <person name="Weitz H."/>
            <person name="Taylor A."/>
            <person name="Grigoriev I.V."/>
            <person name="Nagy L.G."/>
            <person name="Martin F."/>
            <person name="Kauserud H."/>
        </authorList>
    </citation>
    <scope>NUCLEOTIDE SEQUENCE</scope>
    <source>
        <strain evidence="2">CBHHK200</strain>
    </source>
</reference>
<accession>A0AAD6WSD4</accession>
<protein>
    <submittedName>
        <fullName evidence="2">Uncharacterized protein</fullName>
    </submittedName>
</protein>
<feature type="chain" id="PRO_5042036151" evidence="1">
    <location>
        <begin position="31"/>
        <end position="89"/>
    </location>
</feature>
<dbReference type="AlphaFoldDB" id="A0AAD6WSD4"/>
<keyword evidence="3" id="KW-1185">Reference proteome</keyword>
<dbReference type="EMBL" id="JARJCM010000223">
    <property type="protein sequence ID" value="KAJ7021801.1"/>
    <property type="molecule type" value="Genomic_DNA"/>
</dbReference>
<sequence length="89" mass="9850">MSTRAHLRLTAHPATFLALSPLTYPAAAEALHWMMPNFEVVSFGSPCTDMPPKLVMEETMANVMEETAQEVVELQVEVMTNVVQSLFAL</sequence>
<gene>
    <name evidence="2" type="ORF">C8F04DRAFT_1273293</name>
</gene>
<proteinExistence type="predicted"/>
<name>A0AAD6WSD4_9AGAR</name>
<keyword evidence="1" id="KW-0732">Signal</keyword>
<dbReference type="Proteomes" id="UP001218188">
    <property type="component" value="Unassembled WGS sequence"/>
</dbReference>